<dbReference type="InterPro" id="IPR010409">
    <property type="entry name" value="GAGA-bd_tscrpt_act"/>
</dbReference>
<evidence type="ECO:0000313" key="8">
    <source>
        <dbReference type="EMBL" id="KAK9026236.1"/>
    </source>
</evidence>
<evidence type="ECO:0000256" key="7">
    <source>
        <dbReference type="RuleBase" id="RU367160"/>
    </source>
</evidence>
<keyword evidence="4 7" id="KW-0238">DNA-binding</keyword>
<evidence type="ECO:0000256" key="1">
    <source>
        <dbReference type="ARBA" id="ARBA00004123"/>
    </source>
</evidence>
<sequence length="119" mass="13400">MRTPTRLCVASHTSGRVDRVVLVQTASYNKSRLERALRQSYKWGNGGWQSSCCTTALSMYPLPAVPNKKHARISGRKMSENAFNRLLTRLAAEGYGLSNPVDLKHHWAKHGTSRYITIK</sequence>
<evidence type="ECO:0000256" key="3">
    <source>
        <dbReference type="ARBA" id="ARBA00023015"/>
    </source>
</evidence>
<keyword evidence="5 7" id="KW-0804">Transcription</keyword>
<comment type="subcellular location">
    <subcellularLocation>
        <location evidence="1 7">Nucleus</location>
    </subcellularLocation>
</comment>
<dbReference type="SMART" id="SM01226">
    <property type="entry name" value="GAGA_bind"/>
    <property type="match status" value="1"/>
</dbReference>
<comment type="caution">
    <text evidence="8">The sequence shown here is derived from an EMBL/GenBank/DDBJ whole genome shotgun (WGS) entry which is preliminary data.</text>
</comment>
<keyword evidence="9" id="KW-1185">Reference proteome</keyword>
<evidence type="ECO:0000313" key="9">
    <source>
        <dbReference type="Proteomes" id="UP001396334"/>
    </source>
</evidence>
<accession>A0ABR2SLV7</accession>
<evidence type="ECO:0000256" key="2">
    <source>
        <dbReference type="ARBA" id="ARBA00007911"/>
    </source>
</evidence>
<comment type="function">
    <text evidence="7">Transcriptional regulator that specifically binds to GA-rich elements (GAGA-repeats) present in regulatory sequences of genes involved in developmental processes.</text>
</comment>
<comment type="similarity">
    <text evidence="2 7">Belongs to the BBR/BPC family.</text>
</comment>
<dbReference type="EMBL" id="JBBPBN010000013">
    <property type="protein sequence ID" value="KAK9026236.1"/>
    <property type="molecule type" value="Genomic_DNA"/>
</dbReference>
<dbReference type="Pfam" id="PF06217">
    <property type="entry name" value="GAGA_bind"/>
    <property type="match status" value="1"/>
</dbReference>
<dbReference type="PANTHER" id="PTHR31421:SF2">
    <property type="entry name" value="PROTEIN BASIC PENTACYSTEINE6"/>
    <property type="match status" value="1"/>
</dbReference>
<keyword evidence="3 7" id="KW-0805">Transcription regulation</keyword>
<keyword evidence="6 7" id="KW-0539">Nucleus</keyword>
<proteinExistence type="inferred from homology"/>
<evidence type="ECO:0000256" key="5">
    <source>
        <dbReference type="ARBA" id="ARBA00023163"/>
    </source>
</evidence>
<dbReference type="PANTHER" id="PTHR31421">
    <property type="entry name" value="PROTEIN BASIC PENTACYSTEINE3"/>
    <property type="match status" value="1"/>
</dbReference>
<dbReference type="Proteomes" id="UP001396334">
    <property type="component" value="Unassembled WGS sequence"/>
</dbReference>
<protein>
    <recommendedName>
        <fullName evidence="7">GAGA-binding transcriptional activator</fullName>
    </recommendedName>
</protein>
<organism evidence="8 9">
    <name type="scientific">Hibiscus sabdariffa</name>
    <name type="common">roselle</name>
    <dbReference type="NCBI Taxonomy" id="183260"/>
    <lineage>
        <taxon>Eukaryota</taxon>
        <taxon>Viridiplantae</taxon>
        <taxon>Streptophyta</taxon>
        <taxon>Embryophyta</taxon>
        <taxon>Tracheophyta</taxon>
        <taxon>Spermatophyta</taxon>
        <taxon>Magnoliopsida</taxon>
        <taxon>eudicotyledons</taxon>
        <taxon>Gunneridae</taxon>
        <taxon>Pentapetalae</taxon>
        <taxon>rosids</taxon>
        <taxon>malvids</taxon>
        <taxon>Malvales</taxon>
        <taxon>Malvaceae</taxon>
        <taxon>Malvoideae</taxon>
        <taxon>Hibiscus</taxon>
    </lineage>
</organism>
<evidence type="ECO:0000256" key="4">
    <source>
        <dbReference type="ARBA" id="ARBA00023125"/>
    </source>
</evidence>
<name>A0ABR2SLV7_9ROSI</name>
<evidence type="ECO:0000256" key="6">
    <source>
        <dbReference type="ARBA" id="ARBA00023242"/>
    </source>
</evidence>
<reference evidence="8 9" key="1">
    <citation type="journal article" date="2024" name="G3 (Bethesda)">
        <title>Genome assembly of Hibiscus sabdariffa L. provides insights into metabolisms of medicinal natural products.</title>
        <authorList>
            <person name="Kim T."/>
        </authorList>
    </citation>
    <scope>NUCLEOTIDE SEQUENCE [LARGE SCALE GENOMIC DNA]</scope>
    <source>
        <strain evidence="8">TK-2024</strain>
        <tissue evidence="8">Old leaves</tissue>
    </source>
</reference>
<gene>
    <name evidence="8" type="ORF">V6N11_039081</name>
</gene>